<dbReference type="AlphaFoldDB" id="A0A3M0L7L5"/>
<dbReference type="EMBL" id="QRBI01000095">
    <property type="protein sequence ID" value="RMC19040.1"/>
    <property type="molecule type" value="Genomic_DNA"/>
</dbReference>
<reference evidence="1 2" key="1">
    <citation type="submission" date="2018-07" db="EMBL/GenBank/DDBJ databases">
        <title>A high quality draft genome assembly of the barn swallow (H. rustica rustica).</title>
        <authorList>
            <person name="Formenti G."/>
            <person name="Chiara M."/>
            <person name="Poveda L."/>
            <person name="Francoijs K.-J."/>
            <person name="Bonisoli-Alquati A."/>
            <person name="Canova L."/>
            <person name="Gianfranceschi L."/>
            <person name="Horner D.S."/>
            <person name="Saino N."/>
        </authorList>
    </citation>
    <scope>NUCLEOTIDE SEQUENCE [LARGE SCALE GENOMIC DNA]</scope>
    <source>
        <strain evidence="1">Chelidonia</strain>
        <tissue evidence="1">Blood</tissue>
    </source>
</reference>
<organism evidence="1 2">
    <name type="scientific">Hirundo rustica rustica</name>
    <dbReference type="NCBI Taxonomy" id="333673"/>
    <lineage>
        <taxon>Eukaryota</taxon>
        <taxon>Metazoa</taxon>
        <taxon>Chordata</taxon>
        <taxon>Craniata</taxon>
        <taxon>Vertebrata</taxon>
        <taxon>Euteleostomi</taxon>
        <taxon>Archelosauria</taxon>
        <taxon>Archosauria</taxon>
        <taxon>Dinosauria</taxon>
        <taxon>Saurischia</taxon>
        <taxon>Theropoda</taxon>
        <taxon>Coelurosauria</taxon>
        <taxon>Aves</taxon>
        <taxon>Neognathae</taxon>
        <taxon>Neoaves</taxon>
        <taxon>Telluraves</taxon>
        <taxon>Australaves</taxon>
        <taxon>Passeriformes</taxon>
        <taxon>Sylvioidea</taxon>
        <taxon>Hirundinidae</taxon>
        <taxon>Hirundo</taxon>
    </lineage>
</organism>
<accession>A0A3M0L7L5</accession>
<keyword evidence="2" id="KW-1185">Reference proteome</keyword>
<name>A0A3M0L7L5_HIRRU</name>
<dbReference type="Proteomes" id="UP000269221">
    <property type="component" value="Unassembled WGS sequence"/>
</dbReference>
<gene>
    <name evidence="1" type="ORF">DUI87_03644</name>
</gene>
<protein>
    <submittedName>
        <fullName evidence="1">Uncharacterized protein</fullName>
    </submittedName>
</protein>
<proteinExistence type="predicted"/>
<sequence length="113" mass="12657">MPESEFKGVIKAHSLSQKRKAKASVLREDIIAINLLTVKWFSNNTGVKNEDNRYNHRMSALEDSSEDHIVQALNIGGSPDQIAQAVFRWLLGITEETPESHWAICSNAVSPIR</sequence>
<evidence type="ECO:0000313" key="1">
    <source>
        <dbReference type="EMBL" id="RMC19040.1"/>
    </source>
</evidence>
<evidence type="ECO:0000313" key="2">
    <source>
        <dbReference type="Proteomes" id="UP000269221"/>
    </source>
</evidence>
<comment type="caution">
    <text evidence="1">The sequence shown here is derived from an EMBL/GenBank/DDBJ whole genome shotgun (WGS) entry which is preliminary data.</text>
</comment>